<dbReference type="InterPro" id="IPR006680">
    <property type="entry name" value="Amidohydro-rel"/>
</dbReference>
<name>A0A3D8GTI3_9BACI</name>
<dbReference type="Gene3D" id="3.30.110.90">
    <property type="entry name" value="Amidohydrolase"/>
    <property type="match status" value="1"/>
</dbReference>
<dbReference type="Gene3D" id="1.20.58.520">
    <property type="entry name" value="Amidohydrolase"/>
    <property type="match status" value="1"/>
</dbReference>
<dbReference type="PANTHER" id="PTHR43135">
    <property type="entry name" value="ALPHA-D-RIBOSE 1-METHYLPHOSPHONATE 5-TRIPHOSPHATE DIPHOSPHATASE"/>
    <property type="match status" value="1"/>
</dbReference>
<dbReference type="GO" id="GO:0016810">
    <property type="term" value="F:hydrolase activity, acting on carbon-nitrogen (but not peptide) bonds"/>
    <property type="evidence" value="ECO:0007669"/>
    <property type="project" value="InterPro"/>
</dbReference>
<feature type="domain" description="Amidohydrolase-related" evidence="1">
    <location>
        <begin position="57"/>
        <end position="408"/>
    </location>
</feature>
<dbReference type="SUPFAM" id="SSF51338">
    <property type="entry name" value="Composite domain of metallo-dependent hydrolases"/>
    <property type="match status" value="1"/>
</dbReference>
<organism evidence="2 3">
    <name type="scientific">Neobacillus piezotolerans</name>
    <dbReference type="NCBI Taxonomy" id="2259171"/>
    <lineage>
        <taxon>Bacteria</taxon>
        <taxon>Bacillati</taxon>
        <taxon>Bacillota</taxon>
        <taxon>Bacilli</taxon>
        <taxon>Bacillales</taxon>
        <taxon>Bacillaceae</taxon>
        <taxon>Neobacillus</taxon>
    </lineage>
</organism>
<dbReference type="OrthoDB" id="9797498at2"/>
<dbReference type="InterPro" id="IPR032466">
    <property type="entry name" value="Metal_Hydrolase"/>
</dbReference>
<dbReference type="SUPFAM" id="SSF51556">
    <property type="entry name" value="Metallo-dependent hydrolases"/>
    <property type="match status" value="1"/>
</dbReference>
<accession>A0A3D8GTI3</accession>
<dbReference type="Gene3D" id="3.40.50.10910">
    <property type="entry name" value="Amidohydrolase"/>
    <property type="match status" value="1"/>
</dbReference>
<keyword evidence="3" id="KW-1185">Reference proteome</keyword>
<proteinExistence type="predicted"/>
<dbReference type="RefSeq" id="WP_115451429.1">
    <property type="nucleotide sequence ID" value="NZ_QNQT01000002.1"/>
</dbReference>
<dbReference type="PANTHER" id="PTHR43135:SF3">
    <property type="entry name" value="ALPHA-D-RIBOSE 1-METHYLPHOSPHONATE 5-TRIPHOSPHATE DIPHOSPHATASE"/>
    <property type="match status" value="1"/>
</dbReference>
<evidence type="ECO:0000313" key="2">
    <source>
        <dbReference type="EMBL" id="RDU37758.1"/>
    </source>
</evidence>
<reference evidence="2 3" key="1">
    <citation type="submission" date="2018-07" db="EMBL/GenBank/DDBJ databases">
        <title>Bacillus sp. YLB-04 draft genome sequence.</title>
        <authorList>
            <person name="Yu L."/>
            <person name="Tang X."/>
        </authorList>
    </citation>
    <scope>NUCLEOTIDE SEQUENCE [LARGE SCALE GENOMIC DNA]</scope>
    <source>
        <strain evidence="2 3">YLB-04</strain>
    </source>
</reference>
<gene>
    <name evidence="2" type="ORF">DRW41_07995</name>
</gene>
<dbReference type="InterPro" id="IPR011059">
    <property type="entry name" value="Metal-dep_hydrolase_composite"/>
</dbReference>
<protein>
    <submittedName>
        <fullName evidence="2">Imidazolonepropionase</fullName>
    </submittedName>
</protein>
<dbReference type="Gene3D" id="2.30.40.10">
    <property type="entry name" value="Urease, subunit C, domain 1"/>
    <property type="match status" value="1"/>
</dbReference>
<dbReference type="EMBL" id="QNQT01000002">
    <property type="protein sequence ID" value="RDU37758.1"/>
    <property type="molecule type" value="Genomic_DNA"/>
</dbReference>
<dbReference type="Pfam" id="PF01979">
    <property type="entry name" value="Amidohydro_1"/>
    <property type="match status" value="1"/>
</dbReference>
<dbReference type="InterPro" id="IPR051781">
    <property type="entry name" value="Metallo-dep_Hydrolase"/>
</dbReference>
<evidence type="ECO:0000313" key="3">
    <source>
        <dbReference type="Proteomes" id="UP000257144"/>
    </source>
</evidence>
<evidence type="ECO:0000259" key="1">
    <source>
        <dbReference type="Pfam" id="PF01979"/>
    </source>
</evidence>
<dbReference type="Proteomes" id="UP000257144">
    <property type="component" value="Unassembled WGS sequence"/>
</dbReference>
<sequence length="443" mass="49056">MPKLFVKNGNVIDVASDTIYQASILIEGERIAKIYTSPDQMPFSENGIPTINAAGKWILPGLIDMHVHIKESYAPLFVAAGVTTVRNTGGNVLELMNLIEAPGNAPTPRVYSADRIIDGPPGLWGETSPWNINIDEPSAARAEVIRQVEAGADLIKVYGWLSREVMEAVVDEAKKHRKEVSCDLIHSTSVNAIDAAKIGVKWNEHASGIIQAMYPEWNMKADKDVWEKVNWLEPEREKITEVCSQLSELGVILCPTMVLYDQMDHLPNHWEPERNSFTNNSLDAQWENLSQRKDALKRTGIQSTLNKAIAKIYFELGGTVVAGTDTPAGVWTYPGMALHRELELLVEAGFSEIDALRAATLFAAQAMGRPELGVIKEEALADIVLLNSNPLDTIRNTQDIDLVIKGGRAFSQEELFDSVPTEEEARAAYEKFLKSFQDGVYAR</sequence>
<dbReference type="AlphaFoldDB" id="A0A3D8GTI3"/>
<comment type="caution">
    <text evidence="2">The sequence shown here is derived from an EMBL/GenBank/DDBJ whole genome shotgun (WGS) entry which is preliminary data.</text>
</comment>